<comment type="pathway">
    <text evidence="1 5">Carotenoid biosynthesis.</text>
</comment>
<keyword evidence="8" id="KW-1185">Reference proteome</keyword>
<evidence type="ECO:0000259" key="6">
    <source>
        <dbReference type="Pfam" id="PF01593"/>
    </source>
</evidence>
<evidence type="ECO:0000313" key="7">
    <source>
        <dbReference type="EMBL" id="PWK80298.1"/>
    </source>
</evidence>
<evidence type="ECO:0000256" key="1">
    <source>
        <dbReference type="ARBA" id="ARBA00004829"/>
    </source>
</evidence>
<dbReference type="GO" id="GO:0016117">
    <property type="term" value="P:carotenoid biosynthetic process"/>
    <property type="evidence" value="ECO:0007669"/>
    <property type="project" value="UniProtKB-KW"/>
</dbReference>
<reference evidence="7 8" key="1">
    <citation type="submission" date="2018-05" db="EMBL/GenBank/DDBJ databases">
        <title>Genomic Encyclopedia of Archaeal and Bacterial Type Strains, Phase II (KMG-II): from individual species to whole genera.</title>
        <authorList>
            <person name="Goeker M."/>
        </authorList>
    </citation>
    <scope>NUCLEOTIDE SEQUENCE [LARGE SCALE GENOMIC DNA]</scope>
    <source>
        <strain evidence="7 8">DSM 19975</strain>
    </source>
</reference>
<keyword evidence="4 5" id="KW-0560">Oxidoreductase</keyword>
<comment type="similarity">
    <text evidence="2 5">Belongs to the carotenoid/retinoid oxidoreductase family.</text>
</comment>
<dbReference type="Proteomes" id="UP000245678">
    <property type="component" value="Unassembled WGS sequence"/>
</dbReference>
<dbReference type="InterPro" id="IPR002937">
    <property type="entry name" value="Amino_oxidase"/>
</dbReference>
<dbReference type="PANTHER" id="PTHR43734">
    <property type="entry name" value="PHYTOENE DESATURASE"/>
    <property type="match status" value="1"/>
</dbReference>
<dbReference type="PANTHER" id="PTHR43734:SF1">
    <property type="entry name" value="PHYTOENE DESATURASE"/>
    <property type="match status" value="1"/>
</dbReference>
<dbReference type="InterPro" id="IPR036188">
    <property type="entry name" value="FAD/NAD-bd_sf"/>
</dbReference>
<protein>
    <submittedName>
        <fullName evidence="7">Phytoene desaturase</fullName>
    </submittedName>
</protein>
<proteinExistence type="inferred from homology"/>
<evidence type="ECO:0000313" key="8">
    <source>
        <dbReference type="Proteomes" id="UP000245678"/>
    </source>
</evidence>
<keyword evidence="3 5" id="KW-0125">Carotenoid biosynthesis</keyword>
<accession>A0A316HI45</accession>
<gene>
    <name evidence="7" type="ORF">LX99_00763</name>
</gene>
<dbReference type="SUPFAM" id="SSF51905">
    <property type="entry name" value="FAD/NAD(P)-binding domain"/>
    <property type="match status" value="1"/>
</dbReference>
<dbReference type="InterPro" id="IPR014105">
    <property type="entry name" value="Carotenoid/retinoid_OxRdtase"/>
</dbReference>
<evidence type="ECO:0000256" key="5">
    <source>
        <dbReference type="RuleBase" id="RU362075"/>
    </source>
</evidence>
<dbReference type="GO" id="GO:0016491">
    <property type="term" value="F:oxidoreductase activity"/>
    <property type="evidence" value="ECO:0007669"/>
    <property type="project" value="UniProtKB-KW"/>
</dbReference>
<dbReference type="NCBIfam" id="TIGR02734">
    <property type="entry name" value="crtI_fam"/>
    <property type="match status" value="1"/>
</dbReference>
<dbReference type="Pfam" id="PF01593">
    <property type="entry name" value="Amino_oxidase"/>
    <property type="match status" value="1"/>
</dbReference>
<evidence type="ECO:0000256" key="3">
    <source>
        <dbReference type="ARBA" id="ARBA00022746"/>
    </source>
</evidence>
<sequence>MLTLGSTLNMSNTKHIIVIGSGFAGLSAACVLAKEGYQVTILEKNNQTGGRARVWEQDGFRFDMGPSWYWMPDVFESFFALFGKKPADYYELKRLDPGYRIYYGKDDVLDVPANMAQLEALFEQIEPGSSKALRTFMSQAEYKYKVGMGEYVFRPSHSITEFIDLNLIRKSFSMQLLTSMSKHVRGLFKNPKLVKLLEFPVLFLGATPQNTPAMYSMMNYADLALGTWYPMGGMNEIIKAMVSVATGLGVTIKLDTEVTKIEVQNKSATTIHTNKGNFTGDVVIAGADYEHVDQHLLDQPHRNYNAKYWESRTMSPSSLLYYIGTNKKVEGIQHHNLFFDEDFELHAKEIYTSPQWPSNPLFYVCCSSKTDATVAPADGENLFFLMPIAPGLNDDESIREKYFDLMMDRFARITGQDIRDAIVVKRSYALNDFKADYHSFKGNAYGLANTLAQTAFFKPAMRAKHVNNLLYTGQLTVPGPGVPPAIISGQVVAAEAVKLLAKQL</sequence>
<name>A0A316HI45_9SPHI</name>
<comment type="caution">
    <text evidence="7">The sequence shown here is derived from an EMBL/GenBank/DDBJ whole genome shotgun (WGS) entry which is preliminary data.</text>
</comment>
<evidence type="ECO:0000256" key="2">
    <source>
        <dbReference type="ARBA" id="ARBA00006046"/>
    </source>
</evidence>
<dbReference type="Gene3D" id="3.50.50.60">
    <property type="entry name" value="FAD/NAD(P)-binding domain"/>
    <property type="match status" value="2"/>
</dbReference>
<feature type="domain" description="Amine oxidase" evidence="6">
    <location>
        <begin position="23"/>
        <end position="495"/>
    </location>
</feature>
<dbReference type="AlphaFoldDB" id="A0A316HI45"/>
<dbReference type="EMBL" id="QGHA01000001">
    <property type="protein sequence ID" value="PWK80298.1"/>
    <property type="molecule type" value="Genomic_DNA"/>
</dbReference>
<evidence type="ECO:0000256" key="4">
    <source>
        <dbReference type="ARBA" id="ARBA00023002"/>
    </source>
</evidence>
<organism evidence="7 8">
    <name type="scientific">Mucilaginibacter oryzae</name>
    <dbReference type="NCBI Taxonomy" id="468058"/>
    <lineage>
        <taxon>Bacteria</taxon>
        <taxon>Pseudomonadati</taxon>
        <taxon>Bacteroidota</taxon>
        <taxon>Sphingobacteriia</taxon>
        <taxon>Sphingobacteriales</taxon>
        <taxon>Sphingobacteriaceae</taxon>
        <taxon>Mucilaginibacter</taxon>
    </lineage>
</organism>